<organism evidence="2 4">
    <name type="scientific">Thiomonas arsenitoxydans (strain DSM 22701 / CIP 110005 / 3As)</name>
    <dbReference type="NCBI Taxonomy" id="426114"/>
    <lineage>
        <taxon>Bacteria</taxon>
        <taxon>Pseudomonadati</taxon>
        <taxon>Pseudomonadota</taxon>
        <taxon>Betaproteobacteria</taxon>
        <taxon>Burkholderiales</taxon>
        <taxon>Thiomonas</taxon>
    </lineage>
</organism>
<dbReference type="Proteomes" id="UP000078599">
    <property type="component" value="Unassembled WGS sequence"/>
</dbReference>
<gene>
    <name evidence="2" type="ordered locus">THI_2338</name>
    <name evidence="3" type="ORF">THICB1_120123</name>
</gene>
<reference key="1">
    <citation type="submission" date="2009-07" db="EMBL/GenBank/DDBJ databases">
        <authorList>
            <person name="Genoscope - CEA"/>
        </authorList>
    </citation>
    <scope>NUCLEOTIDE SEQUENCE</scope>
    <source>
        <strain>3As</strain>
    </source>
</reference>
<evidence type="ECO:0000313" key="2">
    <source>
        <dbReference type="EMBL" id="CAZ88976.1"/>
    </source>
</evidence>
<evidence type="ECO:0000313" key="5">
    <source>
        <dbReference type="Proteomes" id="UP000078599"/>
    </source>
</evidence>
<dbReference type="InterPro" id="IPR029016">
    <property type="entry name" value="GAF-like_dom_sf"/>
</dbReference>
<dbReference type="eggNOG" id="COG1639">
    <property type="taxonomic scope" value="Bacteria"/>
</dbReference>
<dbReference type="EMBL" id="FP475956">
    <property type="protein sequence ID" value="CAZ88976.1"/>
    <property type="molecule type" value="Genomic_DNA"/>
</dbReference>
<dbReference type="Pfam" id="PF08668">
    <property type="entry name" value="HDOD"/>
    <property type="match status" value="1"/>
</dbReference>
<evidence type="ECO:0000259" key="1">
    <source>
        <dbReference type="PROSITE" id="PS51833"/>
    </source>
</evidence>
<dbReference type="Proteomes" id="UP000002372">
    <property type="component" value="Chromosome"/>
</dbReference>
<dbReference type="PANTHER" id="PTHR33525">
    <property type="match status" value="1"/>
</dbReference>
<dbReference type="KEGG" id="thi:THI_2338"/>
<dbReference type="InterPro" id="IPR013976">
    <property type="entry name" value="HDOD"/>
</dbReference>
<keyword evidence="5" id="KW-1185">Reference proteome</keyword>
<dbReference type="SUPFAM" id="SSF55781">
    <property type="entry name" value="GAF domain-like"/>
    <property type="match status" value="1"/>
</dbReference>
<dbReference type="OrthoDB" id="9791419at2"/>
<dbReference type="SUPFAM" id="SSF109604">
    <property type="entry name" value="HD-domain/PDEase-like"/>
    <property type="match status" value="1"/>
</dbReference>
<dbReference type="AlphaFoldDB" id="D6CUK7"/>
<name>D6CUK7_THIA3</name>
<protein>
    <recommendedName>
        <fullName evidence="1">HDOD domain-containing protein</fullName>
    </recommendedName>
</protein>
<reference evidence="3 5" key="4">
    <citation type="submission" date="2015-03" db="EMBL/GenBank/DDBJ databases">
        <authorList>
            <person name="Regsiter A."/>
            <person name="william w."/>
        </authorList>
    </citation>
    <scope>NUCLEOTIDE SEQUENCE [LARGE SCALE GENOMIC DNA]</scope>
    <source>
        <strain evidence="3 5">CB1</strain>
    </source>
</reference>
<reference evidence="4" key="2">
    <citation type="journal article" date="2010" name="PLoS Genet.">
        <title>Structure, function, and evolution of the Thiomonas spp. genome.</title>
        <authorList>
            <person name="Arsene-Ploetze F."/>
            <person name="Koechler S."/>
            <person name="Marchal M."/>
            <person name="Coppee J.Y."/>
            <person name="Chandler M."/>
            <person name="Bonnefoy V."/>
            <person name="Brochier-Armanet C."/>
            <person name="Barakat M."/>
            <person name="Barbe V."/>
            <person name="Battaglia-Brunet F."/>
            <person name="Bruneel O."/>
            <person name="Bryan C.G."/>
            <person name="Cleiss-Arnold J."/>
            <person name="Cruveiller S."/>
            <person name="Erhardt M."/>
            <person name="Heinrich-Salmeron A."/>
            <person name="Hommais F."/>
            <person name="Joulian C."/>
            <person name="Krin E."/>
            <person name="Lieutaud A."/>
            <person name="Lievremont D."/>
            <person name="Michel C."/>
            <person name="Muller D."/>
            <person name="Ortet P."/>
            <person name="Proux C."/>
            <person name="Siguier P."/>
            <person name="Roche D."/>
            <person name="Rouy Z."/>
            <person name="Salvignol G."/>
            <person name="Slyemi D."/>
            <person name="Talla E."/>
            <person name="Weiss S."/>
            <person name="Weissenbach J."/>
            <person name="Medigue C."/>
            <person name="Bertin P.N."/>
        </authorList>
    </citation>
    <scope>NUCLEOTIDE SEQUENCE [LARGE SCALE GENOMIC DNA]</scope>
    <source>
        <strain evidence="4">DSM 22701 / CIP 110005 / 3As</strain>
    </source>
</reference>
<dbReference type="Gene3D" id="3.30.450.40">
    <property type="match status" value="1"/>
</dbReference>
<dbReference type="HOGENOM" id="CLU_018569_1_0_4"/>
<accession>D6CUK7</accession>
<reference evidence="2" key="3">
    <citation type="submission" date="2010-07" db="EMBL/GenBank/DDBJ databases">
        <authorList>
            <person name="Genoscope - CEA"/>
        </authorList>
    </citation>
    <scope>NUCLEOTIDE SEQUENCE</scope>
    <source>
        <strain evidence="2">3As</strain>
    </source>
</reference>
<dbReference type="RefSeq" id="WP_013106276.1">
    <property type="nucleotide sequence ID" value="NC_014145.1"/>
</dbReference>
<evidence type="ECO:0000313" key="4">
    <source>
        <dbReference type="Proteomes" id="UP000002372"/>
    </source>
</evidence>
<dbReference type="PROSITE" id="PS51833">
    <property type="entry name" value="HDOD"/>
    <property type="match status" value="1"/>
</dbReference>
<dbReference type="EMBL" id="CTRI01000004">
    <property type="protein sequence ID" value="CQR29628.1"/>
    <property type="molecule type" value="Genomic_DNA"/>
</dbReference>
<dbReference type="PANTHER" id="PTHR33525:SF3">
    <property type="entry name" value="RIBONUCLEASE Y"/>
    <property type="match status" value="1"/>
</dbReference>
<dbReference type="InterPro" id="IPR052340">
    <property type="entry name" value="RNase_Y/CdgJ"/>
</dbReference>
<sequence length="464" mass="50592">MPAAPTLPSQRLIRSIAEKDLPAFGLTLQEVLTAADSDVLSGHQMAEVILRDPALTSRVLRAANAAHLGHSGHAKVVTVSRAVVILGVNAIRSLCISALTVETLSAASQYGHRVQEALGRSLHAAVQARDLGRRQQMNKDAVERLFVEALLSGIGEMAFWCFGNEMADQLERELQSGTAPAKAESKVLGITLTQLGRELLQNWSLASVLQDSPEVALARQLSLVSPQGWLISATRQTTRDIAVLLKTPDAETLEFLQANATEAAALATALGARQAAQVIPAELQHSEEILDTLAPDEKGYFHMPVIHQQLRVLTEMGHVATSRKDLPILLETCLEGLYRAVGLDRCVFCLLSPDRTRLQARVATGPATDSLRQRFQWEWGAEMESWLKPQMVIWHDVNTPGPDFLTRASETLDCFTGTFSIDQKAVGFFYADRKPSGRPLTPAGFEGFSSLVAQAELVMRALPR</sequence>
<proteinExistence type="predicted"/>
<dbReference type="Gene3D" id="1.10.3210.10">
    <property type="entry name" value="Hypothetical protein af1432"/>
    <property type="match status" value="1"/>
</dbReference>
<evidence type="ECO:0000313" key="3">
    <source>
        <dbReference type="EMBL" id="CQR29628.1"/>
    </source>
</evidence>
<feature type="domain" description="HDOD" evidence="1">
    <location>
        <begin position="21"/>
        <end position="219"/>
    </location>
</feature>